<reference evidence="1" key="1">
    <citation type="submission" date="2009-06" db="EMBL/GenBank/DDBJ databases">
        <title>Complete sequence plasmid 1 of Ralstonia pickettii 12D.</title>
        <authorList>
            <consortium name="US DOE Joint Genome Institute"/>
            <person name="Lucas S."/>
            <person name="Copeland A."/>
            <person name="Lapidus A."/>
            <person name="Glavina del Rio T."/>
            <person name="Dalin E."/>
            <person name="Tice H."/>
            <person name="Bruce D."/>
            <person name="Goodwin L."/>
            <person name="Pitluck S."/>
            <person name="Sims D."/>
            <person name="Meincke L."/>
            <person name="Brettin T."/>
            <person name="Detter J.C."/>
            <person name="Han C."/>
            <person name="Larimer F."/>
            <person name="Land M."/>
            <person name="Hauser L."/>
            <person name="Kyrpides N."/>
            <person name="Ovchinnikova G."/>
            <person name="Marsh T."/>
            <person name="Richardson P."/>
        </authorList>
    </citation>
    <scope>NUCLEOTIDE SEQUENCE [LARGE SCALE GENOMIC DNA]</scope>
    <source>
        <strain evidence="1">12D</strain>
        <plasmid>12D</plasmid>
        <plasmid evidence="1">pRp12D01</plasmid>
    </source>
</reference>
<dbReference type="AlphaFoldDB" id="C6BPB7"/>
<dbReference type="EMBL" id="CP001646">
    <property type="protein sequence ID" value="ACS66041.1"/>
    <property type="molecule type" value="Genomic_DNA"/>
</dbReference>
<geneLocation type="plasmid" evidence="1">
    <name>pRp12D01</name>
</geneLocation>
<protein>
    <submittedName>
        <fullName evidence="1">Uncharacterized protein</fullName>
    </submittedName>
</protein>
<evidence type="ECO:0000313" key="1">
    <source>
        <dbReference type="EMBL" id="ACS66041.1"/>
    </source>
</evidence>
<dbReference type="HOGENOM" id="CLU_1947052_0_0_4"/>
<proteinExistence type="predicted"/>
<gene>
    <name evidence="1" type="ordered locus">Rpic12D_4806</name>
</gene>
<keyword evidence="1" id="KW-0614">Plasmid</keyword>
<sequence>MANPTIERIFETKGITEAYNAACQLIRDQHAEMNRLYASRFFEVRVLEDGKKKLWPTTEAAISSAFDLQDCHDGPVSDFFYCDVDGQLHAVALGKQTPMNTEEECPFHYASAALIANGQVVGHVTYTDH</sequence>
<name>C6BPB7_RALP1</name>
<organism evidence="1">
    <name type="scientific">Ralstonia pickettii (strain 12D)</name>
    <dbReference type="NCBI Taxonomy" id="428406"/>
    <lineage>
        <taxon>Bacteria</taxon>
        <taxon>Pseudomonadati</taxon>
        <taxon>Pseudomonadota</taxon>
        <taxon>Betaproteobacteria</taxon>
        <taxon>Burkholderiales</taxon>
        <taxon>Burkholderiaceae</taxon>
        <taxon>Ralstonia</taxon>
    </lineage>
</organism>
<dbReference type="KEGG" id="rpf:Rpic12D_4806"/>
<accession>C6BPB7</accession>